<organism evidence="1 2">
    <name type="scientific">Mucuna pruriens</name>
    <name type="common">Velvet bean</name>
    <name type="synonym">Dolichos pruriens</name>
    <dbReference type="NCBI Taxonomy" id="157652"/>
    <lineage>
        <taxon>Eukaryota</taxon>
        <taxon>Viridiplantae</taxon>
        <taxon>Streptophyta</taxon>
        <taxon>Embryophyta</taxon>
        <taxon>Tracheophyta</taxon>
        <taxon>Spermatophyta</taxon>
        <taxon>Magnoliopsida</taxon>
        <taxon>eudicotyledons</taxon>
        <taxon>Gunneridae</taxon>
        <taxon>Pentapetalae</taxon>
        <taxon>rosids</taxon>
        <taxon>fabids</taxon>
        <taxon>Fabales</taxon>
        <taxon>Fabaceae</taxon>
        <taxon>Papilionoideae</taxon>
        <taxon>50 kb inversion clade</taxon>
        <taxon>NPAAA clade</taxon>
        <taxon>indigoferoid/millettioid clade</taxon>
        <taxon>Phaseoleae</taxon>
        <taxon>Mucuna</taxon>
    </lineage>
</organism>
<evidence type="ECO:0000313" key="2">
    <source>
        <dbReference type="Proteomes" id="UP000257109"/>
    </source>
</evidence>
<dbReference type="AlphaFoldDB" id="A0A371E199"/>
<feature type="non-terminal residue" evidence="1">
    <location>
        <position position="1"/>
    </location>
</feature>
<keyword evidence="2" id="KW-1185">Reference proteome</keyword>
<accession>A0A371E199</accession>
<proteinExistence type="predicted"/>
<protein>
    <submittedName>
        <fullName evidence="1">Uncharacterized protein</fullName>
    </submittedName>
</protein>
<reference evidence="1" key="1">
    <citation type="submission" date="2018-05" db="EMBL/GenBank/DDBJ databases">
        <title>Draft genome of Mucuna pruriens seed.</title>
        <authorList>
            <person name="Nnadi N.E."/>
            <person name="Vos R."/>
            <person name="Hasami M.H."/>
            <person name="Devisetty U.K."/>
            <person name="Aguiy J.C."/>
        </authorList>
    </citation>
    <scope>NUCLEOTIDE SEQUENCE [LARGE SCALE GENOMIC DNA]</scope>
    <source>
        <strain evidence="1">JCA_2017</strain>
    </source>
</reference>
<dbReference type="Proteomes" id="UP000257109">
    <property type="component" value="Unassembled WGS sequence"/>
</dbReference>
<comment type="caution">
    <text evidence="1">The sequence shown here is derived from an EMBL/GenBank/DDBJ whole genome shotgun (WGS) entry which is preliminary data.</text>
</comment>
<name>A0A371E199_MUCPR</name>
<evidence type="ECO:0000313" key="1">
    <source>
        <dbReference type="EMBL" id="RDX58574.1"/>
    </source>
</evidence>
<feature type="non-terminal residue" evidence="1">
    <location>
        <position position="72"/>
    </location>
</feature>
<dbReference type="EMBL" id="QJKJ01017351">
    <property type="protein sequence ID" value="RDX58574.1"/>
    <property type="molecule type" value="Genomic_DNA"/>
</dbReference>
<gene>
    <name evidence="1" type="ORF">CR513_62100</name>
</gene>
<sequence>MDTWNSSISYCFSLLCCRLAYLPRPTKFFVVISLTHRDLPSPLISSRLPDATSQVLRCHFSYPPRPSKSYFK</sequence>